<accession>A0ABQ0L7G9</accession>
<name>A0ABQ0L7G9_MYCCL</name>
<evidence type="ECO:0000313" key="1">
    <source>
        <dbReference type="EMBL" id="GAT47013.1"/>
    </source>
</evidence>
<dbReference type="Proteomes" id="UP000815677">
    <property type="component" value="Unassembled WGS sequence"/>
</dbReference>
<gene>
    <name evidence="1" type="ORF">MCHLO_04503</name>
</gene>
<evidence type="ECO:0000313" key="2">
    <source>
        <dbReference type="Proteomes" id="UP000815677"/>
    </source>
</evidence>
<organism evidence="1 2">
    <name type="scientific">Mycena chlorophos</name>
    <name type="common">Agaric fungus</name>
    <name type="synonym">Agaricus chlorophos</name>
    <dbReference type="NCBI Taxonomy" id="658473"/>
    <lineage>
        <taxon>Eukaryota</taxon>
        <taxon>Fungi</taxon>
        <taxon>Dikarya</taxon>
        <taxon>Basidiomycota</taxon>
        <taxon>Agaricomycotina</taxon>
        <taxon>Agaricomycetes</taxon>
        <taxon>Agaricomycetidae</taxon>
        <taxon>Agaricales</taxon>
        <taxon>Marasmiineae</taxon>
        <taxon>Mycenaceae</taxon>
        <taxon>Mycena</taxon>
    </lineage>
</organism>
<dbReference type="EMBL" id="DF843033">
    <property type="protein sequence ID" value="GAT47013.1"/>
    <property type="molecule type" value="Genomic_DNA"/>
</dbReference>
<reference evidence="1" key="1">
    <citation type="submission" date="2014-09" db="EMBL/GenBank/DDBJ databases">
        <title>Genome sequence of the luminous mushroom Mycena chlorophos for searching fungal bioluminescence genes.</title>
        <authorList>
            <person name="Tanaka Y."/>
            <person name="Kasuga D."/>
            <person name="Oba Y."/>
            <person name="Hase S."/>
            <person name="Sato K."/>
            <person name="Oba Y."/>
            <person name="Sakakibara Y."/>
        </authorList>
    </citation>
    <scope>NUCLEOTIDE SEQUENCE</scope>
</reference>
<sequence length="259" mass="28037">MDNAPVSAIALRIAAPGTSKEEFARRANTLADAMLALPASMGVISKIDLFLPNDTFRDIVQRMQLGIPPVCVLARYEFTSDEARLGLLADPEFNRLLAEFDPLGTKTSFPVDITTYKDAPPILGSGTKMVGLAIMNIPQATPSDNLAGLAQPAADLHQKLKPSIEEYLALPEVQRGLAKHTVLQMSQHHKLPSQALVERGANSVLTRNQSTIIIISEAPDLTEIAQSPAVMDITKKLRETLPVFESMAFVAEVITKTAL</sequence>
<keyword evidence="2" id="KW-1185">Reference proteome</keyword>
<proteinExistence type="predicted"/>
<protein>
    <submittedName>
        <fullName evidence="1">Uncharacterized protein</fullName>
    </submittedName>
</protein>